<feature type="domain" description="CHASE" evidence="17">
    <location>
        <begin position="168"/>
        <end position="272"/>
    </location>
</feature>
<evidence type="ECO:0000256" key="6">
    <source>
        <dbReference type="ARBA" id="ARBA00022692"/>
    </source>
</evidence>
<dbReference type="InterPro" id="IPR042240">
    <property type="entry name" value="CHASE_sf"/>
</dbReference>
<dbReference type="CDD" id="cd00075">
    <property type="entry name" value="HATPase"/>
    <property type="match status" value="1"/>
</dbReference>
<feature type="transmembrane region" description="Helical" evidence="15">
    <location>
        <begin position="33"/>
        <end position="53"/>
    </location>
</feature>
<keyword evidence="6 15" id="KW-0812">Transmembrane</keyword>
<keyword evidence="4" id="KW-0597">Phosphoprotein</keyword>
<dbReference type="PROSITE" id="PS50109">
    <property type="entry name" value="HIS_KIN"/>
    <property type="match status" value="1"/>
</dbReference>
<dbReference type="Pfam" id="PF00512">
    <property type="entry name" value="HisKA"/>
    <property type="match status" value="1"/>
</dbReference>
<evidence type="ECO:0000259" key="17">
    <source>
        <dbReference type="PROSITE" id="PS50839"/>
    </source>
</evidence>
<comment type="subcellular location">
    <subcellularLocation>
        <location evidence="2">Cell membrane</location>
    </subcellularLocation>
</comment>
<dbReference type="Gene3D" id="1.10.287.130">
    <property type="match status" value="1"/>
</dbReference>
<dbReference type="EMBL" id="JBHMDG010000009">
    <property type="protein sequence ID" value="MFB9312789.1"/>
    <property type="molecule type" value="Genomic_DNA"/>
</dbReference>
<gene>
    <name evidence="18" type="ORF">ACFFRI_07005</name>
</gene>
<dbReference type="SMART" id="SM00388">
    <property type="entry name" value="HisKA"/>
    <property type="match status" value="1"/>
</dbReference>
<keyword evidence="19" id="KW-1185">Reference proteome</keyword>
<evidence type="ECO:0000256" key="15">
    <source>
        <dbReference type="SAM" id="Phobius"/>
    </source>
</evidence>
<keyword evidence="12 15" id="KW-0472">Membrane</keyword>
<evidence type="ECO:0000256" key="1">
    <source>
        <dbReference type="ARBA" id="ARBA00000085"/>
    </source>
</evidence>
<dbReference type="Pfam" id="PF03924">
    <property type="entry name" value="CHASE"/>
    <property type="match status" value="1"/>
</dbReference>
<feature type="domain" description="Histidine kinase" evidence="16">
    <location>
        <begin position="515"/>
        <end position="749"/>
    </location>
</feature>
<dbReference type="GO" id="GO:0005524">
    <property type="term" value="F:ATP binding"/>
    <property type="evidence" value="ECO:0007669"/>
    <property type="project" value="UniProtKB-KW"/>
</dbReference>
<dbReference type="SUPFAM" id="SSF47384">
    <property type="entry name" value="Homodimeric domain of signal transducing histidine kinase"/>
    <property type="match status" value="1"/>
</dbReference>
<dbReference type="PANTHER" id="PTHR42878:SF7">
    <property type="entry name" value="SENSOR HISTIDINE KINASE GLRK"/>
    <property type="match status" value="1"/>
</dbReference>
<evidence type="ECO:0000256" key="13">
    <source>
        <dbReference type="ARBA" id="ARBA00039401"/>
    </source>
</evidence>
<evidence type="ECO:0000256" key="12">
    <source>
        <dbReference type="ARBA" id="ARBA00023136"/>
    </source>
</evidence>
<name>A0ABV5KAV3_9ACTN</name>
<dbReference type="SMART" id="SM00387">
    <property type="entry name" value="HATPase_c"/>
    <property type="match status" value="1"/>
</dbReference>
<dbReference type="Gene3D" id="3.30.450.350">
    <property type="entry name" value="CHASE domain"/>
    <property type="match status" value="1"/>
</dbReference>
<dbReference type="EC" id="2.7.13.3" evidence="3"/>
<evidence type="ECO:0000256" key="11">
    <source>
        <dbReference type="ARBA" id="ARBA00023012"/>
    </source>
</evidence>
<evidence type="ECO:0000256" key="14">
    <source>
        <dbReference type="SAM" id="MobiDB-lite"/>
    </source>
</evidence>
<feature type="region of interest" description="Disordered" evidence="14">
    <location>
        <begin position="746"/>
        <end position="778"/>
    </location>
</feature>
<sequence length="778" mass="81823">MDHGAVDQGAPDQITVDRVTVDRVEHRRTLRRAAAGSLVLGLMALSSGFVWAADVSRDASALAGRTLDTRATAVEDAAEAEVARYSDALELVAAALGSVTGVDADAFDTAAAPLDGMDLAGATSLAFLAPPVTDGRLARFQAAWRTRGSTGLELDPVAAETTHVFAVLSRPLDGSSQRRTGVDVVGAPAPYAALREAQRSGRVSISDAYQLIIDQGLPESERQTSFSVVAPVVRHDRLVGWVLMGVRGRDFLGGVLAQAAEGRVDVRLMAADTAGVDLTVAAVSAADGPGSGADHHRRTIGMTVAQHTWTLEVSASTPALIGNIHYRPLAIRVIAVILALLVAGLWWVVASSRARSRAEIAAATRDLALAEAAARRQATLLDTMLETIDQVGVTVVDADGTFLMHSRAARQILGVETEPVAGDGPEAWQRHYGIFTLDGAPFAQDEMPLVRALAGEPTDDVEMLIRNATHPQGAQIVVSGRPIELAQQRPGALAFYRDVTADRHQQAEQAAFAGMVAHDLKNPLALVLGCLELVGDGVDQLVGPADVVGTVAVYLDKASAAAARMAGLIDDLLAYTSASDTSLDLADVDLGELVRDALAEVVAGHLATCRSAGREPLAPLVHVGELPTARCDPERMRQVVANLVGNALKYARPGTRPVVEVTAEVDDEHGVTRIFVADRGIGIEPELRTEVLKPFVRTPTTVADQTTYPGTGLGLAICQRIVERHGGRLLLRPNPGGGTVAVIDLPVPDPDPQPGAAGPDHSRRTYRSTAYVDTVASP</sequence>
<keyword evidence="7" id="KW-0547">Nucleotide-binding</keyword>
<dbReference type="Gene3D" id="3.30.565.10">
    <property type="entry name" value="Histidine kinase-like ATPase, C-terminal domain"/>
    <property type="match status" value="1"/>
</dbReference>
<dbReference type="InterPro" id="IPR005467">
    <property type="entry name" value="His_kinase_dom"/>
</dbReference>
<keyword evidence="11" id="KW-0902">Two-component regulatory system</keyword>
<dbReference type="Gene3D" id="3.30.450.20">
    <property type="entry name" value="PAS domain"/>
    <property type="match status" value="1"/>
</dbReference>
<evidence type="ECO:0000256" key="2">
    <source>
        <dbReference type="ARBA" id="ARBA00004236"/>
    </source>
</evidence>
<evidence type="ECO:0000256" key="4">
    <source>
        <dbReference type="ARBA" id="ARBA00022553"/>
    </source>
</evidence>
<dbReference type="Proteomes" id="UP001589750">
    <property type="component" value="Unassembled WGS sequence"/>
</dbReference>
<dbReference type="RefSeq" id="WP_140011606.1">
    <property type="nucleotide sequence ID" value="NZ_JBHMDG010000009.1"/>
</dbReference>
<dbReference type="SMART" id="SM01079">
    <property type="entry name" value="CHASE"/>
    <property type="match status" value="1"/>
</dbReference>
<dbReference type="PANTHER" id="PTHR42878">
    <property type="entry name" value="TWO-COMPONENT HISTIDINE KINASE"/>
    <property type="match status" value="1"/>
</dbReference>
<dbReference type="InterPro" id="IPR050351">
    <property type="entry name" value="BphY/WalK/GraS-like"/>
</dbReference>
<dbReference type="PRINTS" id="PR00344">
    <property type="entry name" value="BCTRLSENSOR"/>
</dbReference>
<dbReference type="PROSITE" id="PS50839">
    <property type="entry name" value="CHASE"/>
    <property type="match status" value="1"/>
</dbReference>
<evidence type="ECO:0000256" key="10">
    <source>
        <dbReference type="ARBA" id="ARBA00022989"/>
    </source>
</evidence>
<dbReference type="InterPro" id="IPR004358">
    <property type="entry name" value="Sig_transdc_His_kin-like_C"/>
</dbReference>
<dbReference type="SUPFAM" id="SSF55785">
    <property type="entry name" value="PYP-like sensor domain (PAS domain)"/>
    <property type="match status" value="1"/>
</dbReference>
<dbReference type="InterPro" id="IPR036097">
    <property type="entry name" value="HisK_dim/P_sf"/>
</dbReference>
<evidence type="ECO:0000256" key="3">
    <source>
        <dbReference type="ARBA" id="ARBA00012438"/>
    </source>
</evidence>
<dbReference type="InterPro" id="IPR006189">
    <property type="entry name" value="CHASE_dom"/>
</dbReference>
<feature type="transmembrane region" description="Helical" evidence="15">
    <location>
        <begin position="329"/>
        <end position="349"/>
    </location>
</feature>
<dbReference type="InterPro" id="IPR003661">
    <property type="entry name" value="HisK_dim/P_dom"/>
</dbReference>
<keyword evidence="10 15" id="KW-1133">Transmembrane helix</keyword>
<dbReference type="SUPFAM" id="SSF55874">
    <property type="entry name" value="ATPase domain of HSP90 chaperone/DNA topoisomerase II/histidine kinase"/>
    <property type="match status" value="1"/>
</dbReference>
<dbReference type="InterPro" id="IPR036890">
    <property type="entry name" value="HATPase_C_sf"/>
</dbReference>
<keyword evidence="9 18" id="KW-0067">ATP-binding</keyword>
<proteinExistence type="predicted"/>
<evidence type="ECO:0000313" key="18">
    <source>
        <dbReference type="EMBL" id="MFB9312789.1"/>
    </source>
</evidence>
<comment type="caution">
    <text evidence="18">The sequence shown here is derived from an EMBL/GenBank/DDBJ whole genome shotgun (WGS) entry which is preliminary data.</text>
</comment>
<evidence type="ECO:0000256" key="9">
    <source>
        <dbReference type="ARBA" id="ARBA00022840"/>
    </source>
</evidence>
<accession>A0ABV5KAV3</accession>
<keyword evidence="5" id="KW-0808">Transferase</keyword>
<evidence type="ECO:0000313" key="19">
    <source>
        <dbReference type="Proteomes" id="UP001589750"/>
    </source>
</evidence>
<comment type="catalytic activity">
    <reaction evidence="1">
        <text>ATP + protein L-histidine = ADP + protein N-phospho-L-histidine.</text>
        <dbReference type="EC" id="2.7.13.3"/>
    </reaction>
</comment>
<keyword evidence="8" id="KW-0418">Kinase</keyword>
<dbReference type="InterPro" id="IPR035965">
    <property type="entry name" value="PAS-like_dom_sf"/>
</dbReference>
<evidence type="ECO:0000256" key="7">
    <source>
        <dbReference type="ARBA" id="ARBA00022741"/>
    </source>
</evidence>
<reference evidence="18 19" key="1">
    <citation type="submission" date="2024-09" db="EMBL/GenBank/DDBJ databases">
        <authorList>
            <person name="Sun Q."/>
            <person name="Mori K."/>
        </authorList>
    </citation>
    <scope>NUCLEOTIDE SEQUENCE [LARGE SCALE GENOMIC DNA]</scope>
    <source>
        <strain evidence="18 19">JCM 9626</strain>
    </source>
</reference>
<evidence type="ECO:0000256" key="8">
    <source>
        <dbReference type="ARBA" id="ARBA00022777"/>
    </source>
</evidence>
<evidence type="ECO:0000259" key="16">
    <source>
        <dbReference type="PROSITE" id="PS50109"/>
    </source>
</evidence>
<dbReference type="Pfam" id="PF02518">
    <property type="entry name" value="HATPase_c"/>
    <property type="match status" value="1"/>
</dbReference>
<evidence type="ECO:0000256" key="5">
    <source>
        <dbReference type="ARBA" id="ARBA00022679"/>
    </source>
</evidence>
<dbReference type="InterPro" id="IPR003594">
    <property type="entry name" value="HATPase_dom"/>
</dbReference>
<dbReference type="CDD" id="cd00082">
    <property type="entry name" value="HisKA"/>
    <property type="match status" value="1"/>
</dbReference>
<organism evidence="18 19">
    <name type="scientific">Nocardioides plantarum</name>
    <dbReference type="NCBI Taxonomy" id="29299"/>
    <lineage>
        <taxon>Bacteria</taxon>
        <taxon>Bacillati</taxon>
        <taxon>Actinomycetota</taxon>
        <taxon>Actinomycetes</taxon>
        <taxon>Propionibacteriales</taxon>
        <taxon>Nocardioidaceae</taxon>
        <taxon>Nocardioides</taxon>
    </lineage>
</organism>
<protein>
    <recommendedName>
        <fullName evidence="13">Sensor-like histidine kinase SenX3</fullName>
        <ecNumber evidence="3">2.7.13.3</ecNumber>
    </recommendedName>
</protein>